<dbReference type="EMBL" id="MU853229">
    <property type="protein sequence ID" value="KAK4123331.1"/>
    <property type="molecule type" value="Genomic_DNA"/>
</dbReference>
<feature type="signal peptide" evidence="1">
    <location>
        <begin position="1"/>
        <end position="21"/>
    </location>
</feature>
<accession>A0AAN6U105</accession>
<dbReference type="RefSeq" id="XP_062647102.1">
    <property type="nucleotide sequence ID" value="XM_062788989.1"/>
</dbReference>
<evidence type="ECO:0000313" key="3">
    <source>
        <dbReference type="Proteomes" id="UP001302602"/>
    </source>
</evidence>
<sequence length="157" mass="18172">MRSLTCVLSFVTLVDLSLVVSFPYHSKRLLYDISSQHTDGAYFNDVSQFKFEPYNITEISIFCDRPGPAFDYSCNLTFNWFDPNSVRENRVTSGTCHISWSWDGTTKHNATWDGSNPVAKYWGCWIDEETYFKAAVPGFWHPGNFSLELSHHYKDDE</sequence>
<protein>
    <recommendedName>
        <fullName evidence="4">S-protein homolog</fullName>
    </recommendedName>
</protein>
<dbReference type="AlphaFoldDB" id="A0AAN6U105"/>
<evidence type="ECO:0008006" key="4">
    <source>
        <dbReference type="Google" id="ProtNLM"/>
    </source>
</evidence>
<reference evidence="2" key="1">
    <citation type="journal article" date="2023" name="Mol. Phylogenet. Evol.">
        <title>Genome-scale phylogeny and comparative genomics of the fungal order Sordariales.</title>
        <authorList>
            <person name="Hensen N."/>
            <person name="Bonometti L."/>
            <person name="Westerberg I."/>
            <person name="Brannstrom I.O."/>
            <person name="Guillou S."/>
            <person name="Cros-Aarteil S."/>
            <person name="Calhoun S."/>
            <person name="Haridas S."/>
            <person name="Kuo A."/>
            <person name="Mondo S."/>
            <person name="Pangilinan J."/>
            <person name="Riley R."/>
            <person name="LaButti K."/>
            <person name="Andreopoulos B."/>
            <person name="Lipzen A."/>
            <person name="Chen C."/>
            <person name="Yan M."/>
            <person name="Daum C."/>
            <person name="Ng V."/>
            <person name="Clum A."/>
            <person name="Steindorff A."/>
            <person name="Ohm R.A."/>
            <person name="Martin F."/>
            <person name="Silar P."/>
            <person name="Natvig D.O."/>
            <person name="Lalanne C."/>
            <person name="Gautier V."/>
            <person name="Ament-Velasquez S.L."/>
            <person name="Kruys A."/>
            <person name="Hutchinson M.I."/>
            <person name="Powell A.J."/>
            <person name="Barry K."/>
            <person name="Miller A.N."/>
            <person name="Grigoriev I.V."/>
            <person name="Debuchy R."/>
            <person name="Gladieux P."/>
            <person name="Hiltunen Thoren M."/>
            <person name="Johannesson H."/>
        </authorList>
    </citation>
    <scope>NUCLEOTIDE SEQUENCE</scope>
    <source>
        <strain evidence="2">CBS 731.68</strain>
    </source>
</reference>
<reference evidence="2" key="2">
    <citation type="submission" date="2023-05" db="EMBL/GenBank/DDBJ databases">
        <authorList>
            <consortium name="Lawrence Berkeley National Laboratory"/>
            <person name="Steindorff A."/>
            <person name="Hensen N."/>
            <person name="Bonometti L."/>
            <person name="Westerberg I."/>
            <person name="Brannstrom I.O."/>
            <person name="Guillou S."/>
            <person name="Cros-Aarteil S."/>
            <person name="Calhoun S."/>
            <person name="Haridas S."/>
            <person name="Kuo A."/>
            <person name="Mondo S."/>
            <person name="Pangilinan J."/>
            <person name="Riley R."/>
            <person name="Labutti K."/>
            <person name="Andreopoulos B."/>
            <person name="Lipzen A."/>
            <person name="Chen C."/>
            <person name="Yanf M."/>
            <person name="Daum C."/>
            <person name="Ng V."/>
            <person name="Clum A."/>
            <person name="Ohm R."/>
            <person name="Martin F."/>
            <person name="Silar P."/>
            <person name="Natvig D."/>
            <person name="Lalanne C."/>
            <person name="Gautier V."/>
            <person name="Ament-Velasquez S.L."/>
            <person name="Kruys A."/>
            <person name="Hutchinson M.I."/>
            <person name="Powell A.J."/>
            <person name="Barry K."/>
            <person name="Miller A.N."/>
            <person name="Grigoriev I.V."/>
            <person name="Debuchy R."/>
            <person name="Gladieux P."/>
            <person name="Thoren M.H."/>
            <person name="Johannesson H."/>
        </authorList>
    </citation>
    <scope>NUCLEOTIDE SEQUENCE</scope>
    <source>
        <strain evidence="2">CBS 731.68</strain>
    </source>
</reference>
<evidence type="ECO:0000256" key="1">
    <source>
        <dbReference type="SAM" id="SignalP"/>
    </source>
</evidence>
<name>A0AAN6U105_9PEZI</name>
<keyword evidence="1" id="KW-0732">Signal</keyword>
<keyword evidence="3" id="KW-1185">Reference proteome</keyword>
<proteinExistence type="predicted"/>
<organism evidence="2 3">
    <name type="scientific">Parathielavia appendiculata</name>
    <dbReference type="NCBI Taxonomy" id="2587402"/>
    <lineage>
        <taxon>Eukaryota</taxon>
        <taxon>Fungi</taxon>
        <taxon>Dikarya</taxon>
        <taxon>Ascomycota</taxon>
        <taxon>Pezizomycotina</taxon>
        <taxon>Sordariomycetes</taxon>
        <taxon>Sordariomycetidae</taxon>
        <taxon>Sordariales</taxon>
        <taxon>Chaetomiaceae</taxon>
        <taxon>Parathielavia</taxon>
    </lineage>
</organism>
<dbReference type="Proteomes" id="UP001302602">
    <property type="component" value="Unassembled WGS sequence"/>
</dbReference>
<gene>
    <name evidence="2" type="ORF">N657DRAFT_573795</name>
</gene>
<comment type="caution">
    <text evidence="2">The sequence shown here is derived from an EMBL/GenBank/DDBJ whole genome shotgun (WGS) entry which is preliminary data.</text>
</comment>
<feature type="chain" id="PRO_5042859266" description="S-protein homolog" evidence="1">
    <location>
        <begin position="22"/>
        <end position="157"/>
    </location>
</feature>
<evidence type="ECO:0000313" key="2">
    <source>
        <dbReference type="EMBL" id="KAK4123331.1"/>
    </source>
</evidence>
<dbReference type="GeneID" id="87825759"/>